<dbReference type="EMBL" id="CP066882">
    <property type="protein sequence ID" value="QYC31343.1"/>
    <property type="molecule type" value="Genomic_DNA"/>
</dbReference>
<protein>
    <submittedName>
        <fullName evidence="4">DUF2963 domain-containing protein</fullName>
    </submittedName>
</protein>
<keyword evidence="2" id="KW-0812">Transmembrane</keyword>
<keyword evidence="2" id="KW-1133">Transmembrane helix</keyword>
<evidence type="ECO:0000313" key="5">
    <source>
        <dbReference type="Proteomes" id="UP000825369"/>
    </source>
</evidence>
<evidence type="ECO:0000256" key="2">
    <source>
        <dbReference type="SAM" id="Phobius"/>
    </source>
</evidence>
<dbReference type="Proteomes" id="UP000825369">
    <property type="component" value="Chromosome"/>
</dbReference>
<dbReference type="Pfam" id="PF11178">
    <property type="entry name" value="DUF2963"/>
    <property type="match status" value="2"/>
</dbReference>
<feature type="transmembrane region" description="Helical" evidence="2">
    <location>
        <begin position="13"/>
        <end position="35"/>
    </location>
</feature>
<reference evidence="4 5" key="1">
    <citation type="journal article" date="2021" name="Mol. Plant">
        <title>Genomic insights into the fast growth of paulownias and the formation of Paulownia witches' broom.</title>
        <authorList>
            <person name="Cao Y."/>
            <person name="Sun G."/>
            <person name="Zhai X."/>
            <person name="Xu P."/>
            <person name="Ma L."/>
            <person name="Deng M."/>
            <person name="Zhao Z."/>
            <person name="Yang H."/>
            <person name="Dong Y."/>
            <person name="Shang Z."/>
            <person name="Lv Y."/>
            <person name="Yan L."/>
            <person name="Liu H."/>
            <person name="Cao X."/>
            <person name="Li B."/>
            <person name="Wang Z."/>
            <person name="Zhao X."/>
            <person name="Yu H."/>
            <person name="Wang F."/>
            <person name="Ma W."/>
            <person name="Huang J."/>
            <person name="Fan G."/>
        </authorList>
    </citation>
    <scope>NUCLEOTIDE SEQUENCE [LARGE SCALE GENOMIC DNA]</scope>
    <source>
        <strain evidence="4 5">Zhengzhou</strain>
    </source>
</reference>
<evidence type="ECO:0000259" key="3">
    <source>
        <dbReference type="Pfam" id="PF11178"/>
    </source>
</evidence>
<name>A0ABX8TQL6_9MOLU</name>
<feature type="domain" description="DUF2963" evidence="3">
    <location>
        <begin position="135"/>
        <end position="169"/>
    </location>
</feature>
<evidence type="ECO:0000313" key="4">
    <source>
        <dbReference type="EMBL" id="QYC31343.1"/>
    </source>
</evidence>
<accession>A0ABX8TQL6</accession>
<sequence>MSSFRIVNKHYKIIPFLITIGTLLFFVFWIGGLAYKYHLETEERRILLKTDIEQKARELNEQLHQENQKLKETVKALVEEEIVYRPDGKTIFSINEYTPEGKIIKLTYYLEDGKTFNYIIEFDPQTWKRNKCTFYNSDGTIISIIEFDPQAGNEIKCTEYNSDGTIKEVRNL</sequence>
<proteinExistence type="predicted"/>
<gene>
    <name evidence="4" type="ORF">HGD80_02090</name>
</gene>
<keyword evidence="5" id="KW-1185">Reference proteome</keyword>
<feature type="domain" description="DUF2963" evidence="3">
    <location>
        <begin position="84"/>
        <end position="133"/>
    </location>
</feature>
<feature type="coiled-coil region" evidence="1">
    <location>
        <begin position="49"/>
        <end position="80"/>
    </location>
</feature>
<keyword evidence="1" id="KW-0175">Coiled coil</keyword>
<dbReference type="RefSeq" id="WP_219475479.1">
    <property type="nucleotide sequence ID" value="NZ_CP066882.1"/>
</dbReference>
<keyword evidence="2" id="KW-0472">Membrane</keyword>
<dbReference type="InterPro" id="IPR021348">
    <property type="entry name" value="DUF2963"/>
</dbReference>
<organism evidence="4 5">
    <name type="scientific">Paulownia witches'-broom phytoplasma</name>
    <dbReference type="NCBI Taxonomy" id="39647"/>
    <lineage>
        <taxon>Bacteria</taxon>
        <taxon>Bacillati</taxon>
        <taxon>Mycoplasmatota</taxon>
        <taxon>Mollicutes</taxon>
        <taxon>Acholeplasmatales</taxon>
        <taxon>Acholeplasmataceae</taxon>
        <taxon>Candidatus Phytoplasma</taxon>
        <taxon>16SrI (Aster yellows group)</taxon>
    </lineage>
</organism>
<evidence type="ECO:0000256" key="1">
    <source>
        <dbReference type="SAM" id="Coils"/>
    </source>
</evidence>